<protein>
    <submittedName>
        <fullName evidence="1">Uncharacterized protein</fullName>
    </submittedName>
</protein>
<dbReference type="Proteomes" id="UP001353858">
    <property type="component" value="Unassembled WGS sequence"/>
</dbReference>
<sequence length="88" mass="10015">MASESKVEINRLSQDELKYELLIRGFENVGTVADMRSALRGLFKTEKIVSGCQNSNLISRRKSIGVPNEDFNRNNKGVLNENYRNKIP</sequence>
<evidence type="ECO:0000313" key="2">
    <source>
        <dbReference type="Proteomes" id="UP001353858"/>
    </source>
</evidence>
<reference evidence="2" key="1">
    <citation type="submission" date="2023-01" db="EMBL/GenBank/DDBJ databases">
        <title>Key to firefly adult light organ development and bioluminescence: homeobox transcription factors regulate luciferase expression and transportation to peroxisome.</title>
        <authorList>
            <person name="Fu X."/>
        </authorList>
    </citation>
    <scope>NUCLEOTIDE SEQUENCE [LARGE SCALE GENOMIC DNA]</scope>
</reference>
<keyword evidence="2" id="KW-1185">Reference proteome</keyword>
<comment type="caution">
    <text evidence="1">The sequence shown here is derived from an EMBL/GenBank/DDBJ whole genome shotgun (WGS) entry which is preliminary data.</text>
</comment>
<gene>
    <name evidence="1" type="ORF">RN001_005113</name>
</gene>
<organism evidence="1 2">
    <name type="scientific">Aquatica leii</name>
    <dbReference type="NCBI Taxonomy" id="1421715"/>
    <lineage>
        <taxon>Eukaryota</taxon>
        <taxon>Metazoa</taxon>
        <taxon>Ecdysozoa</taxon>
        <taxon>Arthropoda</taxon>
        <taxon>Hexapoda</taxon>
        <taxon>Insecta</taxon>
        <taxon>Pterygota</taxon>
        <taxon>Neoptera</taxon>
        <taxon>Endopterygota</taxon>
        <taxon>Coleoptera</taxon>
        <taxon>Polyphaga</taxon>
        <taxon>Elateriformia</taxon>
        <taxon>Elateroidea</taxon>
        <taxon>Lampyridae</taxon>
        <taxon>Luciolinae</taxon>
        <taxon>Aquatica</taxon>
    </lineage>
</organism>
<dbReference type="EMBL" id="JARPUR010000002">
    <property type="protein sequence ID" value="KAK4881794.1"/>
    <property type="molecule type" value="Genomic_DNA"/>
</dbReference>
<evidence type="ECO:0000313" key="1">
    <source>
        <dbReference type="EMBL" id="KAK4881794.1"/>
    </source>
</evidence>
<name>A0AAN7PZU2_9COLE</name>
<proteinExistence type="predicted"/>
<accession>A0AAN7PZU2</accession>
<dbReference type="AlphaFoldDB" id="A0AAN7PZU2"/>